<evidence type="ECO:0000313" key="3">
    <source>
        <dbReference type="Proteomes" id="UP000030762"/>
    </source>
</evidence>
<evidence type="ECO:0000313" key="2">
    <source>
        <dbReference type="EMBL" id="EQC26130.1"/>
    </source>
</evidence>
<reference evidence="2 3" key="1">
    <citation type="submission" date="2012-04" db="EMBL/GenBank/DDBJ databases">
        <title>The Genome Sequence of Saprolegnia declina VS20.</title>
        <authorList>
            <consortium name="The Broad Institute Genome Sequencing Platform"/>
            <person name="Russ C."/>
            <person name="Nusbaum C."/>
            <person name="Tyler B."/>
            <person name="van West P."/>
            <person name="Dieguez-Uribeondo J."/>
            <person name="de Bruijn I."/>
            <person name="Tripathy S."/>
            <person name="Jiang R."/>
            <person name="Young S.K."/>
            <person name="Zeng Q."/>
            <person name="Gargeya S."/>
            <person name="Fitzgerald M."/>
            <person name="Haas B."/>
            <person name="Abouelleil A."/>
            <person name="Alvarado L."/>
            <person name="Arachchi H.M."/>
            <person name="Berlin A."/>
            <person name="Chapman S.B."/>
            <person name="Goldberg J."/>
            <person name="Griggs A."/>
            <person name="Gujja S."/>
            <person name="Hansen M."/>
            <person name="Howarth C."/>
            <person name="Imamovic A."/>
            <person name="Larimer J."/>
            <person name="McCowen C."/>
            <person name="Montmayeur A."/>
            <person name="Murphy C."/>
            <person name="Neiman D."/>
            <person name="Pearson M."/>
            <person name="Priest M."/>
            <person name="Roberts A."/>
            <person name="Saif S."/>
            <person name="Shea T."/>
            <person name="Sisk P."/>
            <person name="Sykes S."/>
            <person name="Wortman J."/>
            <person name="Nusbaum C."/>
            <person name="Birren B."/>
        </authorList>
    </citation>
    <scope>NUCLEOTIDE SEQUENCE [LARGE SCALE GENOMIC DNA]</scope>
    <source>
        <strain evidence="2 3">VS20</strain>
    </source>
</reference>
<feature type="compositionally biased region" description="Acidic residues" evidence="1">
    <location>
        <begin position="133"/>
        <end position="143"/>
    </location>
</feature>
<accession>T0PYI4</accession>
<dbReference type="VEuPathDB" id="FungiDB:SDRG_16021"/>
<dbReference type="EMBL" id="JH767241">
    <property type="protein sequence ID" value="EQC26130.1"/>
    <property type="molecule type" value="Genomic_DNA"/>
</dbReference>
<dbReference type="AlphaFoldDB" id="T0PYI4"/>
<evidence type="ECO:0000256" key="1">
    <source>
        <dbReference type="SAM" id="MobiDB-lite"/>
    </source>
</evidence>
<protein>
    <submittedName>
        <fullName evidence="2">Uncharacterized protein</fullName>
    </submittedName>
</protein>
<feature type="region of interest" description="Disordered" evidence="1">
    <location>
        <begin position="72"/>
        <end position="143"/>
    </location>
</feature>
<organism evidence="2 3">
    <name type="scientific">Saprolegnia diclina (strain VS20)</name>
    <dbReference type="NCBI Taxonomy" id="1156394"/>
    <lineage>
        <taxon>Eukaryota</taxon>
        <taxon>Sar</taxon>
        <taxon>Stramenopiles</taxon>
        <taxon>Oomycota</taxon>
        <taxon>Saprolegniomycetes</taxon>
        <taxon>Saprolegniales</taxon>
        <taxon>Saprolegniaceae</taxon>
        <taxon>Saprolegnia</taxon>
    </lineage>
</organism>
<proteinExistence type="predicted"/>
<dbReference type="GeneID" id="19956748"/>
<keyword evidence="3" id="KW-1185">Reference proteome</keyword>
<dbReference type="RefSeq" id="XP_008620432.1">
    <property type="nucleotide sequence ID" value="XM_008622210.1"/>
</dbReference>
<gene>
    <name evidence="2" type="ORF">SDRG_16021</name>
</gene>
<dbReference type="InParanoid" id="T0PYI4"/>
<feature type="compositionally biased region" description="Basic and acidic residues" evidence="1">
    <location>
        <begin position="72"/>
        <end position="85"/>
    </location>
</feature>
<sequence length="143" mass="15427">MQAAAAGRSRSTGSRLTVANARLIWSTTTSADTCAAPSSRFLMTALSLSSSTADEASSGVLKAALEARHVHKQEHLRSLPEEAEARGPLFPTNGRQEAHAYWTEHATTLSRPGPHRLPPSSDGSHRRHYPTLDDSEEAIESKL</sequence>
<name>T0PYI4_SAPDV</name>
<dbReference type="Proteomes" id="UP000030762">
    <property type="component" value="Unassembled WGS sequence"/>
</dbReference>